<accession>A0ABV4X5P9</accession>
<feature type="region of interest" description="Disordered" evidence="2">
    <location>
        <begin position="1"/>
        <end position="64"/>
    </location>
</feature>
<feature type="coiled-coil region" evidence="1">
    <location>
        <begin position="69"/>
        <end position="97"/>
    </location>
</feature>
<dbReference type="RefSeq" id="WP_413271165.1">
    <property type="nucleotide sequence ID" value="NZ_JBHFNQ010000111.1"/>
</dbReference>
<evidence type="ECO:0000256" key="2">
    <source>
        <dbReference type="SAM" id="MobiDB-lite"/>
    </source>
</evidence>
<reference evidence="3 4" key="1">
    <citation type="submission" date="2024-09" db="EMBL/GenBank/DDBJ databases">
        <title>Floridaenema gen nov. (Aerosakkonemataceae, Aerosakkonematales ord. nov., Cyanobacteria) from benthic tropical and subtropical fresh waters, with the description of four new species.</title>
        <authorList>
            <person name="Moretto J.A."/>
            <person name="Berthold D.E."/>
            <person name="Lefler F.W."/>
            <person name="Huang I.-S."/>
            <person name="Laughinghouse H. IV."/>
        </authorList>
    </citation>
    <scope>NUCLEOTIDE SEQUENCE [LARGE SCALE GENOMIC DNA]</scope>
    <source>
        <strain evidence="3 4">BLCC-F46</strain>
    </source>
</reference>
<keyword evidence="1" id="KW-0175">Coiled coil</keyword>
<keyword evidence="4" id="KW-1185">Reference proteome</keyword>
<dbReference type="NCBIfam" id="NF047397">
    <property type="entry name" value="slr1339_fam"/>
    <property type="match status" value="1"/>
</dbReference>
<gene>
    <name evidence="3" type="ORF">ACE1CC_14605</name>
</gene>
<dbReference type="Proteomes" id="UP001576774">
    <property type="component" value="Unassembled WGS sequence"/>
</dbReference>
<dbReference type="EMBL" id="JBHFNQ010000111">
    <property type="protein sequence ID" value="MFB2878080.1"/>
    <property type="molecule type" value="Genomic_DNA"/>
</dbReference>
<protein>
    <submittedName>
        <fullName evidence="3">Salt stress protein, Slr1339 family</fullName>
    </submittedName>
</protein>
<name>A0ABV4X5P9_9CYAN</name>
<organism evidence="3 4">
    <name type="scientific">Floridaenema aerugineum BLCC-F46</name>
    <dbReference type="NCBI Taxonomy" id="3153654"/>
    <lineage>
        <taxon>Bacteria</taxon>
        <taxon>Bacillati</taxon>
        <taxon>Cyanobacteriota</taxon>
        <taxon>Cyanophyceae</taxon>
        <taxon>Oscillatoriophycideae</taxon>
        <taxon>Aerosakkonematales</taxon>
        <taxon>Aerosakkonemataceae</taxon>
        <taxon>Floridanema</taxon>
        <taxon>Floridanema aerugineum</taxon>
    </lineage>
</organism>
<sequence>MESIDDILAQLKSEYQEKDNPGQGKKPPPAKRENAIEPKLPNLPPPTKSRQKSFSPTSPEDALLSQMKAEFAEQDKAEELKRQEQIKEEKIRQERIKQQQRQALTKEAEAWLKKLNPRSAEGLWFEEFAYSYSSKLEAAIDYLQALKETQS</sequence>
<evidence type="ECO:0000313" key="4">
    <source>
        <dbReference type="Proteomes" id="UP001576774"/>
    </source>
</evidence>
<evidence type="ECO:0000256" key="1">
    <source>
        <dbReference type="SAM" id="Coils"/>
    </source>
</evidence>
<comment type="caution">
    <text evidence="3">The sequence shown here is derived from an EMBL/GenBank/DDBJ whole genome shotgun (WGS) entry which is preliminary data.</text>
</comment>
<evidence type="ECO:0000313" key="3">
    <source>
        <dbReference type="EMBL" id="MFB2878080.1"/>
    </source>
</evidence>
<dbReference type="Pfam" id="PF26643">
    <property type="entry name" value="Slr1339"/>
    <property type="match status" value="1"/>
</dbReference>
<proteinExistence type="predicted"/>
<dbReference type="InterPro" id="IPR058106">
    <property type="entry name" value="Slr1339"/>
</dbReference>